<protein>
    <recommendedName>
        <fullName evidence="5">Serine aminopeptidase S33 domain-containing protein</fullName>
    </recommendedName>
</protein>
<keyword evidence="1" id="KW-0812">Transmembrane</keyword>
<feature type="transmembrane region" description="Helical" evidence="1">
    <location>
        <begin position="524"/>
        <end position="549"/>
    </location>
</feature>
<evidence type="ECO:0000313" key="4">
    <source>
        <dbReference type="Proteomes" id="UP000240830"/>
    </source>
</evidence>
<feature type="signal peptide" evidence="2">
    <location>
        <begin position="1"/>
        <end position="15"/>
    </location>
</feature>
<evidence type="ECO:0000256" key="1">
    <source>
        <dbReference type="SAM" id="Phobius"/>
    </source>
</evidence>
<reference evidence="3 4" key="1">
    <citation type="submission" date="2016-10" db="EMBL/GenBank/DDBJ databases">
        <title>The genome of Paramicrosporidium saccamoebae is the missing link in understanding Cryptomycota and Microsporidia evolution.</title>
        <authorList>
            <person name="Quandt C.A."/>
            <person name="Beaudet D."/>
            <person name="Corsaro D."/>
            <person name="Michel R."/>
            <person name="Corradi N."/>
            <person name="James T."/>
        </authorList>
    </citation>
    <scope>NUCLEOTIDE SEQUENCE [LARGE SCALE GENOMIC DNA]</scope>
    <source>
        <strain evidence="3 4">KSL3</strain>
    </source>
</reference>
<gene>
    <name evidence="3" type="ORF">PSACC_01808</name>
</gene>
<dbReference type="SUPFAM" id="SSF53474">
    <property type="entry name" value="alpha/beta-Hydrolases"/>
    <property type="match status" value="1"/>
</dbReference>
<evidence type="ECO:0008006" key="5">
    <source>
        <dbReference type="Google" id="ProtNLM"/>
    </source>
</evidence>
<comment type="caution">
    <text evidence="3">The sequence shown here is derived from an EMBL/GenBank/DDBJ whole genome shotgun (WGS) entry which is preliminary data.</text>
</comment>
<dbReference type="EMBL" id="MTSL01000126">
    <property type="protein sequence ID" value="PJF18393.1"/>
    <property type="molecule type" value="Genomic_DNA"/>
</dbReference>
<evidence type="ECO:0000313" key="3">
    <source>
        <dbReference type="EMBL" id="PJF18393.1"/>
    </source>
</evidence>
<dbReference type="Proteomes" id="UP000240830">
    <property type="component" value="Unassembled WGS sequence"/>
</dbReference>
<accession>A0A2H9TKV1</accession>
<keyword evidence="1" id="KW-1133">Transmembrane helix</keyword>
<dbReference type="Gene3D" id="3.40.50.1820">
    <property type="entry name" value="alpha/beta hydrolase"/>
    <property type="match status" value="1"/>
</dbReference>
<evidence type="ECO:0000256" key="2">
    <source>
        <dbReference type="SAM" id="SignalP"/>
    </source>
</evidence>
<dbReference type="InterPro" id="IPR029058">
    <property type="entry name" value="AB_hydrolase_fold"/>
</dbReference>
<proteinExistence type="predicted"/>
<sequence>MKLFALAVFLGVASAKNLKWETYKPKDVDATKYIITAAKLNTGQSHETRVVRFSRGHPSAHIFLLPPAPGQGAKYWESEVEKLRAVYGEDFVLYAVDLRGTTNGTPFFDESSGNWNSLDEDLKSQSGKLSISSLNVSGMASDLERLVNRVKDDPGFAGKVYLHARSFGALIAKKVLESSDKTYSAVVFESSLVPGSWTHIQNDSSFLKLCESDDFCRHQFNGMSPLQMRNAVASIGSPGYNECSTALMETLKKESIGLLPSDASDWVRVQEFLQPFFQGKIQIGDYHSAMITLPFLSATYLCPSVDTYKKDILPKMIKFVKDAKNPFSRYTTFGSEVDINRFANAYLMMYEVFNMGLEKDHPCQGAAPLGLASPCILYKYYHKYIKQFKKILGKHSHDYSSVKNSNTKMFFIGGALDLVTPLSTTSEFHDKSTGMEKRLLKFQNLGHHPLNKGACAREIGREILGKAGSGDTDACMKRANAEKLDWKMPKISYISSWWSGKELAPSTTVPPKVDVDDGKSKTKALYYVALVVGIVAVLAVTGHVCYTLYTRRKARNDDTYSVA</sequence>
<organism evidence="3 4">
    <name type="scientific">Paramicrosporidium saccamoebae</name>
    <dbReference type="NCBI Taxonomy" id="1246581"/>
    <lineage>
        <taxon>Eukaryota</taxon>
        <taxon>Fungi</taxon>
        <taxon>Fungi incertae sedis</taxon>
        <taxon>Cryptomycota</taxon>
        <taxon>Cryptomycota incertae sedis</taxon>
        <taxon>Paramicrosporidium</taxon>
    </lineage>
</organism>
<keyword evidence="2" id="KW-0732">Signal</keyword>
<keyword evidence="1" id="KW-0472">Membrane</keyword>
<name>A0A2H9TKV1_9FUNG</name>
<dbReference type="AlphaFoldDB" id="A0A2H9TKV1"/>
<keyword evidence="4" id="KW-1185">Reference proteome</keyword>
<feature type="chain" id="PRO_5014138797" description="Serine aminopeptidase S33 domain-containing protein" evidence="2">
    <location>
        <begin position="16"/>
        <end position="563"/>
    </location>
</feature>